<dbReference type="NCBIfam" id="TIGR00350">
    <property type="entry name" value="lytR_cpsA_psr"/>
    <property type="match status" value="1"/>
</dbReference>
<reference evidence="4" key="2">
    <citation type="journal article" date="2021" name="PeerJ">
        <title>Extensive microbial diversity within the chicken gut microbiome revealed by metagenomics and culture.</title>
        <authorList>
            <person name="Gilroy R."/>
            <person name="Ravi A."/>
            <person name="Getino M."/>
            <person name="Pursley I."/>
            <person name="Horton D.L."/>
            <person name="Alikhan N.F."/>
            <person name="Baker D."/>
            <person name="Gharbi K."/>
            <person name="Hall N."/>
            <person name="Watson M."/>
            <person name="Adriaenssens E.M."/>
            <person name="Foster-Nyarko E."/>
            <person name="Jarju S."/>
            <person name="Secka A."/>
            <person name="Antonio M."/>
            <person name="Oren A."/>
            <person name="Chaudhuri R.R."/>
            <person name="La Ragione R."/>
            <person name="Hildebrand F."/>
            <person name="Pallen M.J."/>
        </authorList>
    </citation>
    <scope>NUCLEOTIDE SEQUENCE</scope>
    <source>
        <strain evidence="4">ChiSjej3B21-11622</strain>
    </source>
</reference>
<feature type="domain" description="Cell envelope-related transcriptional attenuator" evidence="3">
    <location>
        <begin position="83"/>
        <end position="240"/>
    </location>
</feature>
<evidence type="ECO:0000313" key="4">
    <source>
        <dbReference type="EMBL" id="HIQ95652.1"/>
    </source>
</evidence>
<accession>A0A9D0ZU10</accession>
<dbReference type="EMBL" id="DVFT01000051">
    <property type="protein sequence ID" value="HIQ95652.1"/>
    <property type="molecule type" value="Genomic_DNA"/>
</dbReference>
<dbReference type="Pfam" id="PF03816">
    <property type="entry name" value="LytR_cpsA_psr"/>
    <property type="match status" value="1"/>
</dbReference>
<evidence type="ECO:0000259" key="3">
    <source>
        <dbReference type="Pfam" id="PF03816"/>
    </source>
</evidence>
<evidence type="ECO:0000256" key="2">
    <source>
        <dbReference type="SAM" id="SignalP"/>
    </source>
</evidence>
<sequence length="323" mass="35686">MKKWCGKWMILSMLMLLLGSGITAAASDFGNTESTQAAGKTGEVTTEDKKITTALFIGVDNENNRQEKGSDASADTESGSGMADSLFLVVMNEEKGKTTIVGINRDTMADVDIYDASGEYFRTSRLQIALSHAYGDGQEESCENTVKAVSKLFGGIDIDYYAALKMAAIPELNDAVGGVQVEVLEDMTALNPEFWEGNTVVLEGDMALQYVRWRNTEDLNSSNLRLQRQKQYVSAFSDKLVETVSADLGSLLDMKEEIERYMVTNCTDEELLTLFNSFRNCTDEDFCTVPGSIQQGKVYAEFIADEQGLQELREELWGTDPTE</sequence>
<keyword evidence="2" id="KW-0732">Signal</keyword>
<protein>
    <submittedName>
        <fullName evidence="4">LCP family protein</fullName>
    </submittedName>
</protein>
<feature type="signal peptide" evidence="2">
    <location>
        <begin position="1"/>
        <end position="25"/>
    </location>
</feature>
<name>A0A9D0ZU10_9FIRM</name>
<comment type="caution">
    <text evidence="4">The sequence shown here is derived from an EMBL/GenBank/DDBJ whole genome shotgun (WGS) entry which is preliminary data.</text>
</comment>
<gene>
    <name evidence="4" type="ORF">IAB26_03725</name>
</gene>
<organism evidence="4 5">
    <name type="scientific">Candidatus Limivivens merdigallinarum</name>
    <dbReference type="NCBI Taxonomy" id="2840859"/>
    <lineage>
        <taxon>Bacteria</taxon>
        <taxon>Bacillati</taxon>
        <taxon>Bacillota</taxon>
        <taxon>Clostridia</taxon>
        <taxon>Lachnospirales</taxon>
        <taxon>Lachnospiraceae</taxon>
        <taxon>Lachnospiraceae incertae sedis</taxon>
        <taxon>Candidatus Limivivens</taxon>
    </lineage>
</organism>
<dbReference type="Proteomes" id="UP000886886">
    <property type="component" value="Unassembled WGS sequence"/>
</dbReference>
<dbReference type="PANTHER" id="PTHR33392:SF6">
    <property type="entry name" value="POLYISOPRENYL-TEICHOIC ACID--PEPTIDOGLYCAN TEICHOIC ACID TRANSFERASE TAGU"/>
    <property type="match status" value="1"/>
</dbReference>
<feature type="chain" id="PRO_5039412061" evidence="2">
    <location>
        <begin position="26"/>
        <end position="323"/>
    </location>
</feature>
<dbReference type="AlphaFoldDB" id="A0A9D0ZU10"/>
<reference evidence="4" key="1">
    <citation type="submission" date="2020-10" db="EMBL/GenBank/DDBJ databases">
        <authorList>
            <person name="Gilroy R."/>
        </authorList>
    </citation>
    <scope>NUCLEOTIDE SEQUENCE</scope>
    <source>
        <strain evidence="4">ChiSjej3B21-11622</strain>
    </source>
</reference>
<dbReference type="PANTHER" id="PTHR33392">
    <property type="entry name" value="POLYISOPRENYL-TEICHOIC ACID--PEPTIDOGLYCAN TEICHOIC ACID TRANSFERASE TAGU"/>
    <property type="match status" value="1"/>
</dbReference>
<dbReference type="InterPro" id="IPR004474">
    <property type="entry name" value="LytR_CpsA_psr"/>
</dbReference>
<evidence type="ECO:0000256" key="1">
    <source>
        <dbReference type="ARBA" id="ARBA00006068"/>
    </source>
</evidence>
<dbReference type="Gene3D" id="3.40.630.190">
    <property type="entry name" value="LCP protein"/>
    <property type="match status" value="1"/>
</dbReference>
<evidence type="ECO:0000313" key="5">
    <source>
        <dbReference type="Proteomes" id="UP000886886"/>
    </source>
</evidence>
<dbReference type="InterPro" id="IPR050922">
    <property type="entry name" value="LytR/CpsA/Psr_CW_biosynth"/>
</dbReference>
<proteinExistence type="inferred from homology"/>
<comment type="similarity">
    <text evidence="1">Belongs to the LytR/CpsA/Psr (LCP) family.</text>
</comment>